<dbReference type="PANTHER" id="PTHR13268">
    <property type="entry name" value="BREAST CARCINOMA AMPLIFIED SEQUENCE 3"/>
    <property type="match status" value="1"/>
</dbReference>
<dbReference type="GO" id="GO:0006914">
    <property type="term" value="P:autophagy"/>
    <property type="evidence" value="ECO:0007669"/>
    <property type="project" value="InterPro"/>
</dbReference>
<feature type="region of interest" description="Disordered" evidence="1">
    <location>
        <begin position="500"/>
        <end position="519"/>
    </location>
</feature>
<sequence length="861" mass="93480">MKEEKVSAAAGQGEQPAKATKTGPFKPASPSLSPYAVIDQSPPKEVKSNGVSQRPRKRSVIDPPPPHLPQQHFYQVPDFGLNIAAEDHSGSTSCWRLDSFADAGDVASSKRSRDALLVGFSDALEVYRVLPDRMEVIGRLEGLRGRVVGAKIVPCTQKQDWKRNLRPLVALIIHGPSDDYGKDFDTKGDDIHQTTVDIFSLKTQQHVSTIFKSACVRKQSSGSTSTPVGGLSVDAAGKFITVASGNSGEVYIFSDTSPAESPEPRYECVGKVWTALQHGTRNAGDADATAIPVENRPRKPLMSLRGRWLAIVPPYTAAGTAIHCTPSLPQSKGHVVGMGTVTAPPQPLVTCEVAGIDDEGTLRWLSRKAAQGLVKASQKGVEMGLQGWKELTSPAPSITARVAAPATRTAFPPTNAPAEGSDRLDKEPALVSIIDLEQLLDTELLKPRQAPLPMATFALVEGCNYISLSADGLRLLTSNRHGDMSFIWDLTHMAHGSSSVLADDRPEQGPHVKQVDKVERSSPSVIVDTVWPGPDNWLAILTSHGTIHLHEFQTKPSKKKKRRGTISVPSNKAEATVEVSPGRSPPSSGGLLGGWRSWSQSVSSQAMALKSQYALPTTFAGFKETAAAAGAVSRRAVARGIGQGYMAARSGASDMWHAEDNKVRIKESVEVGSIMWMQWHNDRVLTVATRRQLSLYSVEHVSRQRGEVMVPGLKRHKQPRIFTLPGEAKNNCIGQGPHGFWSLRTADNNGSLKPSNGNTLTAAANDVETNPPYCPFHIDYRLSIYVFRDTYDPYNGQPWTFCAPLPAAVKVNDQQQQQLSRASSVKEFHDVADWEQDDTAMVESHLRIDGGEIFLNSRIKS</sequence>
<dbReference type="EMBL" id="MU005961">
    <property type="protein sequence ID" value="KAF2863455.1"/>
    <property type="molecule type" value="Genomic_DNA"/>
</dbReference>
<feature type="region of interest" description="Disordered" evidence="1">
    <location>
        <begin position="1"/>
        <end position="69"/>
    </location>
</feature>
<gene>
    <name evidence="2" type="ORF">K470DRAFT_210662</name>
</gene>
<evidence type="ECO:0000313" key="2">
    <source>
        <dbReference type="EMBL" id="KAF2863455.1"/>
    </source>
</evidence>
<dbReference type="SUPFAM" id="SSF82171">
    <property type="entry name" value="DPP6 N-terminal domain-like"/>
    <property type="match status" value="1"/>
</dbReference>
<evidence type="ECO:0008006" key="4">
    <source>
        <dbReference type="Google" id="ProtNLM"/>
    </source>
</evidence>
<feature type="compositionally biased region" description="Low complexity" evidence="1">
    <location>
        <begin position="580"/>
        <end position="591"/>
    </location>
</feature>
<accession>A0A6A7C8Z3</accession>
<keyword evidence="3" id="KW-1185">Reference proteome</keyword>
<organism evidence="2 3">
    <name type="scientific">Piedraia hortae CBS 480.64</name>
    <dbReference type="NCBI Taxonomy" id="1314780"/>
    <lineage>
        <taxon>Eukaryota</taxon>
        <taxon>Fungi</taxon>
        <taxon>Dikarya</taxon>
        <taxon>Ascomycota</taxon>
        <taxon>Pezizomycotina</taxon>
        <taxon>Dothideomycetes</taxon>
        <taxon>Dothideomycetidae</taxon>
        <taxon>Capnodiales</taxon>
        <taxon>Piedraiaceae</taxon>
        <taxon>Piedraia</taxon>
    </lineage>
</organism>
<dbReference type="AlphaFoldDB" id="A0A6A7C8Z3"/>
<feature type="region of interest" description="Disordered" evidence="1">
    <location>
        <begin position="555"/>
        <end position="591"/>
    </location>
</feature>
<evidence type="ECO:0000313" key="3">
    <source>
        <dbReference type="Proteomes" id="UP000799421"/>
    </source>
</evidence>
<protein>
    <recommendedName>
        <fullName evidence="4">WD40 repeat-like protein</fullName>
    </recommendedName>
</protein>
<dbReference type="InterPro" id="IPR045142">
    <property type="entry name" value="BCAS3-like"/>
</dbReference>
<dbReference type="PANTHER" id="PTHR13268:SF0">
    <property type="entry name" value="BCAS3 MICROTUBULE ASSOCIATED CELL MIGRATION FACTOR"/>
    <property type="match status" value="1"/>
</dbReference>
<evidence type="ECO:0000256" key="1">
    <source>
        <dbReference type="SAM" id="MobiDB-lite"/>
    </source>
</evidence>
<dbReference type="GO" id="GO:0042594">
    <property type="term" value="P:response to starvation"/>
    <property type="evidence" value="ECO:0007669"/>
    <property type="project" value="TreeGrafter"/>
</dbReference>
<dbReference type="GO" id="GO:0005737">
    <property type="term" value="C:cytoplasm"/>
    <property type="evidence" value="ECO:0007669"/>
    <property type="project" value="TreeGrafter"/>
</dbReference>
<dbReference type="OrthoDB" id="3938623at2759"/>
<feature type="compositionally biased region" description="Basic and acidic residues" evidence="1">
    <location>
        <begin position="502"/>
        <end position="519"/>
    </location>
</feature>
<name>A0A6A7C8Z3_9PEZI</name>
<proteinExistence type="predicted"/>
<dbReference type="Proteomes" id="UP000799421">
    <property type="component" value="Unassembled WGS sequence"/>
</dbReference>
<reference evidence="2" key="1">
    <citation type="journal article" date="2020" name="Stud. Mycol.">
        <title>101 Dothideomycetes genomes: a test case for predicting lifestyles and emergence of pathogens.</title>
        <authorList>
            <person name="Haridas S."/>
            <person name="Albert R."/>
            <person name="Binder M."/>
            <person name="Bloem J."/>
            <person name="Labutti K."/>
            <person name="Salamov A."/>
            <person name="Andreopoulos B."/>
            <person name="Baker S."/>
            <person name="Barry K."/>
            <person name="Bills G."/>
            <person name="Bluhm B."/>
            <person name="Cannon C."/>
            <person name="Castanera R."/>
            <person name="Culley D."/>
            <person name="Daum C."/>
            <person name="Ezra D."/>
            <person name="Gonzalez J."/>
            <person name="Henrissat B."/>
            <person name="Kuo A."/>
            <person name="Liang C."/>
            <person name="Lipzen A."/>
            <person name="Lutzoni F."/>
            <person name="Magnuson J."/>
            <person name="Mondo S."/>
            <person name="Nolan M."/>
            <person name="Ohm R."/>
            <person name="Pangilinan J."/>
            <person name="Park H.-J."/>
            <person name="Ramirez L."/>
            <person name="Alfaro M."/>
            <person name="Sun H."/>
            <person name="Tritt A."/>
            <person name="Yoshinaga Y."/>
            <person name="Zwiers L.-H."/>
            <person name="Turgeon B."/>
            <person name="Goodwin S."/>
            <person name="Spatafora J."/>
            <person name="Crous P."/>
            <person name="Grigoriev I."/>
        </authorList>
    </citation>
    <scope>NUCLEOTIDE SEQUENCE</scope>
    <source>
        <strain evidence="2">CBS 480.64</strain>
    </source>
</reference>